<proteinExistence type="predicted"/>
<dbReference type="EMBL" id="GBXM01072990">
    <property type="protein sequence ID" value="JAH35587.1"/>
    <property type="molecule type" value="Transcribed_RNA"/>
</dbReference>
<protein>
    <submittedName>
        <fullName evidence="1">Uncharacterized protein</fullName>
    </submittedName>
</protein>
<sequence>MSMFHAPFSLLQIRMLILLYARQTLGASLNALHSFS</sequence>
<reference evidence="1" key="1">
    <citation type="submission" date="2014-11" db="EMBL/GenBank/DDBJ databases">
        <authorList>
            <person name="Amaro Gonzalez C."/>
        </authorList>
    </citation>
    <scope>NUCLEOTIDE SEQUENCE</scope>
</reference>
<organism evidence="1">
    <name type="scientific">Anguilla anguilla</name>
    <name type="common">European freshwater eel</name>
    <name type="synonym">Muraena anguilla</name>
    <dbReference type="NCBI Taxonomy" id="7936"/>
    <lineage>
        <taxon>Eukaryota</taxon>
        <taxon>Metazoa</taxon>
        <taxon>Chordata</taxon>
        <taxon>Craniata</taxon>
        <taxon>Vertebrata</taxon>
        <taxon>Euteleostomi</taxon>
        <taxon>Actinopterygii</taxon>
        <taxon>Neopterygii</taxon>
        <taxon>Teleostei</taxon>
        <taxon>Anguilliformes</taxon>
        <taxon>Anguillidae</taxon>
        <taxon>Anguilla</taxon>
    </lineage>
</organism>
<dbReference type="AlphaFoldDB" id="A0A0E9S2Z8"/>
<accession>A0A0E9S2Z8</accession>
<name>A0A0E9S2Z8_ANGAN</name>
<reference evidence="1" key="2">
    <citation type="journal article" date="2015" name="Fish Shellfish Immunol.">
        <title>Early steps in the European eel (Anguilla anguilla)-Vibrio vulnificus interaction in the gills: Role of the RtxA13 toxin.</title>
        <authorList>
            <person name="Callol A."/>
            <person name="Pajuelo D."/>
            <person name="Ebbesson L."/>
            <person name="Teles M."/>
            <person name="MacKenzie S."/>
            <person name="Amaro C."/>
        </authorList>
    </citation>
    <scope>NUCLEOTIDE SEQUENCE</scope>
</reference>
<evidence type="ECO:0000313" key="1">
    <source>
        <dbReference type="EMBL" id="JAH35587.1"/>
    </source>
</evidence>